<reference evidence="3" key="1">
    <citation type="journal article" date="2019" name="Int. J. Syst. Evol. Microbiol.">
        <title>The Global Catalogue of Microorganisms (GCM) 10K type strain sequencing project: providing services to taxonomists for standard genome sequencing and annotation.</title>
        <authorList>
            <consortium name="The Broad Institute Genomics Platform"/>
            <consortium name="The Broad Institute Genome Sequencing Center for Infectious Disease"/>
            <person name="Wu L."/>
            <person name="Ma J."/>
        </authorList>
    </citation>
    <scope>NUCLEOTIDE SEQUENCE [LARGE SCALE GENOMIC DNA]</scope>
    <source>
        <strain evidence="3">CECT 8010</strain>
    </source>
</reference>
<dbReference type="InterPro" id="IPR050194">
    <property type="entry name" value="Glycosyltransferase_grp1"/>
</dbReference>
<dbReference type="Proteomes" id="UP001595906">
    <property type="component" value="Unassembled WGS sequence"/>
</dbReference>
<comment type="caution">
    <text evidence="2">The sequence shown here is derived from an EMBL/GenBank/DDBJ whole genome shotgun (WGS) entry which is preliminary data.</text>
</comment>
<accession>A0ABV8Q0C8</accession>
<dbReference type="EC" id="2.4.-.-" evidence="2"/>
<keyword evidence="2" id="KW-0328">Glycosyltransferase</keyword>
<dbReference type="Gene3D" id="3.40.50.2000">
    <property type="entry name" value="Glycogen Phosphorylase B"/>
    <property type="match status" value="2"/>
</dbReference>
<dbReference type="InterPro" id="IPR001296">
    <property type="entry name" value="Glyco_trans_1"/>
</dbReference>
<sequence>MQKKIIVFDSHPVQYRVPVWQQLHSLKVVDLTVVYASDCSIQGHADEGFGITFSWDEPMLSGYDAIILNCVRGKPLMGWASLTGEGIAKILDEQKPDIIFLTGFNYRYDWVAYWEAYKRKITIWVRCETQDNATVRPKWKALLRYLFYYFLYKRIDKFFYIGELNKAHYLKHGVSNSQLIAARYCTVDRFVEMSFDEKHTTRQKARAENDIDEDRIVIGFSGKLIPKKNPDIIFEAIKFLPNVLQAKIVIYFLGSGEMEVSLKECAKTVKATYGCDTKFIGFVNQTQLAKHYLAMDMMILPSRRMGETWGLVVNEALQAGCCVIVSDAVGSSADFKGLERFRIFKEGNAEELAIYIKELAEYDRSYNWATSSLKNYSVENVAMSIAI</sequence>
<dbReference type="PANTHER" id="PTHR45947">
    <property type="entry name" value="SULFOQUINOVOSYL TRANSFERASE SQD2"/>
    <property type="match status" value="1"/>
</dbReference>
<dbReference type="GO" id="GO:0016757">
    <property type="term" value="F:glycosyltransferase activity"/>
    <property type="evidence" value="ECO:0007669"/>
    <property type="project" value="UniProtKB-KW"/>
</dbReference>
<feature type="domain" description="Glycosyl transferase family 1" evidence="1">
    <location>
        <begin position="202"/>
        <end position="361"/>
    </location>
</feature>
<evidence type="ECO:0000313" key="2">
    <source>
        <dbReference type="EMBL" id="MFC4233181.1"/>
    </source>
</evidence>
<dbReference type="CDD" id="cd03801">
    <property type="entry name" value="GT4_PimA-like"/>
    <property type="match status" value="1"/>
</dbReference>
<name>A0ABV8Q0C8_9BACT</name>
<dbReference type="RefSeq" id="WP_379015358.1">
    <property type="nucleotide sequence ID" value="NZ_JBHSDC010000029.1"/>
</dbReference>
<evidence type="ECO:0000313" key="3">
    <source>
        <dbReference type="Proteomes" id="UP001595906"/>
    </source>
</evidence>
<dbReference type="SUPFAM" id="SSF53756">
    <property type="entry name" value="UDP-Glycosyltransferase/glycogen phosphorylase"/>
    <property type="match status" value="1"/>
</dbReference>
<dbReference type="EMBL" id="JBHSDC010000029">
    <property type="protein sequence ID" value="MFC4233181.1"/>
    <property type="molecule type" value="Genomic_DNA"/>
</dbReference>
<dbReference type="Pfam" id="PF00534">
    <property type="entry name" value="Glycos_transf_1"/>
    <property type="match status" value="1"/>
</dbReference>
<proteinExistence type="predicted"/>
<dbReference type="PANTHER" id="PTHR45947:SF3">
    <property type="entry name" value="SULFOQUINOVOSYL TRANSFERASE SQD2"/>
    <property type="match status" value="1"/>
</dbReference>
<evidence type="ECO:0000259" key="1">
    <source>
        <dbReference type="Pfam" id="PF00534"/>
    </source>
</evidence>
<organism evidence="2 3">
    <name type="scientific">Parasediminibacterium paludis</name>
    <dbReference type="NCBI Taxonomy" id="908966"/>
    <lineage>
        <taxon>Bacteria</taxon>
        <taxon>Pseudomonadati</taxon>
        <taxon>Bacteroidota</taxon>
        <taxon>Chitinophagia</taxon>
        <taxon>Chitinophagales</taxon>
        <taxon>Chitinophagaceae</taxon>
        <taxon>Parasediminibacterium</taxon>
    </lineage>
</organism>
<keyword evidence="2" id="KW-0808">Transferase</keyword>
<gene>
    <name evidence="2" type="ORF">ACFOW1_14870</name>
</gene>
<keyword evidence="3" id="KW-1185">Reference proteome</keyword>
<protein>
    <submittedName>
        <fullName evidence="2">Glycosyltransferase family 4 protein</fullName>
        <ecNumber evidence="2">2.4.-.-</ecNumber>
    </submittedName>
</protein>